<name>A0AAJ0EZZ6_9PEZI</name>
<evidence type="ECO:0000313" key="1">
    <source>
        <dbReference type="EMBL" id="KAK1749576.1"/>
    </source>
</evidence>
<reference evidence="1" key="1">
    <citation type="submission" date="2023-06" db="EMBL/GenBank/DDBJ databases">
        <title>Genome-scale phylogeny and comparative genomics of the fungal order Sordariales.</title>
        <authorList>
            <consortium name="Lawrence Berkeley National Laboratory"/>
            <person name="Hensen N."/>
            <person name="Bonometti L."/>
            <person name="Westerberg I."/>
            <person name="Brannstrom I.O."/>
            <person name="Guillou S."/>
            <person name="Cros-Aarteil S."/>
            <person name="Calhoun S."/>
            <person name="Haridas S."/>
            <person name="Kuo A."/>
            <person name="Mondo S."/>
            <person name="Pangilinan J."/>
            <person name="Riley R."/>
            <person name="Labutti K."/>
            <person name="Andreopoulos B."/>
            <person name="Lipzen A."/>
            <person name="Chen C."/>
            <person name="Yanf M."/>
            <person name="Daum C."/>
            <person name="Ng V."/>
            <person name="Clum A."/>
            <person name="Steindorff A."/>
            <person name="Ohm R."/>
            <person name="Martin F."/>
            <person name="Silar P."/>
            <person name="Natvig D."/>
            <person name="Lalanne C."/>
            <person name="Gautier V."/>
            <person name="Ament-Velasquez S.L."/>
            <person name="Kruys A."/>
            <person name="Hutchinson M.I."/>
            <person name="Powell A.J."/>
            <person name="Barry K."/>
            <person name="Miller A.N."/>
            <person name="Grigoriev I.V."/>
            <person name="Debuchy R."/>
            <person name="Gladieux P."/>
            <person name="Thoren M.H."/>
            <person name="Johannesson H."/>
        </authorList>
    </citation>
    <scope>NUCLEOTIDE SEQUENCE</scope>
    <source>
        <strain evidence="1">PSN4</strain>
    </source>
</reference>
<dbReference type="Proteomes" id="UP001239445">
    <property type="component" value="Unassembled WGS sequence"/>
</dbReference>
<gene>
    <name evidence="1" type="ORF">QBC47DRAFT_395580</name>
</gene>
<proteinExistence type="predicted"/>
<protein>
    <submittedName>
        <fullName evidence="1">Uncharacterized protein</fullName>
    </submittedName>
</protein>
<sequence length="352" mass="39538">MAVSASHQLLPNDSFSVKRTDNVPPFQSPVSESLQTNADAFPARHDHHLSTPNFCSPSRSVFPVDARTSEPSSINCILRENNRVRLFVYPLQWTSKHLLLLGCKFLRKTVRGESRTRNTGGHTPDNACASDSITSSIDDIRHAYSSELKASLIGCLLQTHGIHSSSCDLSFRFGQRVVDTLPTDGLFSCSPSSSDPPTLAYLDLGTTAQRRNRRIVPRTKPNPPMARLQQIHTRRLRPKKETEDPYIAAVLIAMAQGWHHIEDHKKTPEYKVHLLALPATKARVAPSRLYFYKAIIPRTFLDRFDYPSQDSQCDSIVISYYCIPLKPEAEMRQAIGFVISNLYSAMNLGQIH</sequence>
<accession>A0AAJ0EZZ6</accession>
<comment type="caution">
    <text evidence="1">The sequence shown here is derived from an EMBL/GenBank/DDBJ whole genome shotgun (WGS) entry which is preliminary data.</text>
</comment>
<evidence type="ECO:0000313" key="2">
    <source>
        <dbReference type="Proteomes" id="UP001239445"/>
    </source>
</evidence>
<organism evidence="1 2">
    <name type="scientific">Echria macrotheca</name>
    <dbReference type="NCBI Taxonomy" id="438768"/>
    <lineage>
        <taxon>Eukaryota</taxon>
        <taxon>Fungi</taxon>
        <taxon>Dikarya</taxon>
        <taxon>Ascomycota</taxon>
        <taxon>Pezizomycotina</taxon>
        <taxon>Sordariomycetes</taxon>
        <taxon>Sordariomycetidae</taxon>
        <taxon>Sordariales</taxon>
        <taxon>Schizotheciaceae</taxon>
        <taxon>Echria</taxon>
    </lineage>
</organism>
<keyword evidence="2" id="KW-1185">Reference proteome</keyword>
<dbReference type="AlphaFoldDB" id="A0AAJ0EZZ6"/>
<dbReference type="EMBL" id="MU839855">
    <property type="protein sequence ID" value="KAK1749576.1"/>
    <property type="molecule type" value="Genomic_DNA"/>
</dbReference>